<name>A0A2T2PBF8_CORCC</name>
<dbReference type="GO" id="GO:0015606">
    <property type="term" value="F:spermidine transmembrane transporter activity"/>
    <property type="evidence" value="ECO:0007669"/>
    <property type="project" value="TreeGrafter"/>
</dbReference>
<sequence>MEQIPAPPPALDWDHHPKNARNWTAWRKAYTTLIVSAIGFVSSIATSIYASGSDHLANDFRISPTLSLVPLSTYALGMAFGPMIASPMSETYGRKIVYLATTPIFAIFILGSGFCHNIVALALCRFFAGAFGAPAVSIASATIADTTPPEKRGIPLAIYYSVPFLGSLVGPLIGGFVAPAKGWRWTQWTTLFFAASIFPLLGFVHESYRKVIIRRIAKRENIELQEPQRDPSKVFRQFFTSTITRPVHMLFTEPIVGFVCLYCSFQFALLYTFIVGSPFVFEVTYGFTQQEQGLSFLGLIVGAICSAVVLILIDWNVYQTKFREFRITSSNSEFPPEHRLYPSMLGSIILPCGIFMFAWTARPDILWIVPIIAQGITMLGSILAYVGANMYMVDTYGPLYGASAAGANSLARYILTAAFPLFALQMYRALGTNWATSLLGFCTIAMAPIPWVFWKWGPKLRGRSKYEREM</sequence>
<evidence type="ECO:0000256" key="2">
    <source>
        <dbReference type="ARBA" id="ARBA00008335"/>
    </source>
</evidence>
<dbReference type="PROSITE" id="PS50850">
    <property type="entry name" value="MFS"/>
    <property type="match status" value="1"/>
</dbReference>
<feature type="transmembrane region" description="Helical" evidence="6">
    <location>
        <begin position="399"/>
        <end position="422"/>
    </location>
</feature>
<dbReference type="SUPFAM" id="SSF103473">
    <property type="entry name" value="MFS general substrate transporter"/>
    <property type="match status" value="1"/>
</dbReference>
<keyword evidence="4 6" id="KW-1133">Transmembrane helix</keyword>
<comment type="similarity">
    <text evidence="2">Belongs to the major facilitator superfamily.</text>
</comment>
<dbReference type="EMBL" id="KZ678128">
    <property type="protein sequence ID" value="PSN74708.1"/>
    <property type="molecule type" value="Genomic_DNA"/>
</dbReference>
<feature type="transmembrane region" description="Helical" evidence="6">
    <location>
        <begin position="156"/>
        <end position="179"/>
    </location>
</feature>
<feature type="transmembrane region" description="Helical" evidence="6">
    <location>
        <begin position="255"/>
        <end position="274"/>
    </location>
</feature>
<dbReference type="OrthoDB" id="3936150at2759"/>
<dbReference type="InterPro" id="IPR011701">
    <property type="entry name" value="MFS"/>
</dbReference>
<keyword evidence="9" id="KW-1185">Reference proteome</keyword>
<organism evidence="8 9">
    <name type="scientific">Corynespora cassiicola Philippines</name>
    <dbReference type="NCBI Taxonomy" id="1448308"/>
    <lineage>
        <taxon>Eukaryota</taxon>
        <taxon>Fungi</taxon>
        <taxon>Dikarya</taxon>
        <taxon>Ascomycota</taxon>
        <taxon>Pezizomycotina</taxon>
        <taxon>Dothideomycetes</taxon>
        <taxon>Pleosporomycetidae</taxon>
        <taxon>Pleosporales</taxon>
        <taxon>Corynesporascaceae</taxon>
        <taxon>Corynespora</taxon>
    </lineage>
</organism>
<feature type="transmembrane region" description="Helical" evidence="6">
    <location>
        <begin position="365"/>
        <end position="387"/>
    </location>
</feature>
<evidence type="ECO:0000313" key="8">
    <source>
        <dbReference type="EMBL" id="PSN74708.1"/>
    </source>
</evidence>
<protein>
    <submittedName>
        <fullName evidence="8">MFS general substrate transporter</fullName>
    </submittedName>
</protein>
<evidence type="ECO:0000313" key="9">
    <source>
        <dbReference type="Proteomes" id="UP000240883"/>
    </source>
</evidence>
<feature type="transmembrane region" description="Helical" evidence="6">
    <location>
        <begin position="29"/>
        <end position="50"/>
    </location>
</feature>
<keyword evidence="5 6" id="KW-0472">Membrane</keyword>
<evidence type="ECO:0000256" key="6">
    <source>
        <dbReference type="SAM" id="Phobius"/>
    </source>
</evidence>
<evidence type="ECO:0000256" key="5">
    <source>
        <dbReference type="ARBA" id="ARBA00023136"/>
    </source>
</evidence>
<dbReference type="InterPro" id="IPR020846">
    <property type="entry name" value="MFS_dom"/>
</dbReference>
<proteinExistence type="inferred from homology"/>
<keyword evidence="3 6" id="KW-0812">Transmembrane</keyword>
<dbReference type="STRING" id="1448308.A0A2T2PBF8"/>
<feature type="domain" description="Major facilitator superfamily (MFS) profile" evidence="7">
    <location>
        <begin position="31"/>
        <end position="470"/>
    </location>
</feature>
<dbReference type="GO" id="GO:0000297">
    <property type="term" value="F:spermine transmembrane transporter activity"/>
    <property type="evidence" value="ECO:0007669"/>
    <property type="project" value="TreeGrafter"/>
</dbReference>
<comment type="subcellular location">
    <subcellularLocation>
        <location evidence="1">Membrane</location>
        <topology evidence="1">Multi-pass membrane protein</topology>
    </subcellularLocation>
</comment>
<feature type="transmembrane region" description="Helical" evidence="6">
    <location>
        <begin position="96"/>
        <end position="114"/>
    </location>
</feature>
<feature type="transmembrane region" description="Helical" evidence="6">
    <location>
        <begin position="434"/>
        <end position="454"/>
    </location>
</feature>
<feature type="transmembrane region" description="Helical" evidence="6">
    <location>
        <begin position="339"/>
        <end position="359"/>
    </location>
</feature>
<feature type="transmembrane region" description="Helical" evidence="6">
    <location>
        <begin position="294"/>
        <end position="318"/>
    </location>
</feature>
<dbReference type="PANTHER" id="PTHR23502:SF38">
    <property type="entry name" value="POLYAMINE TRANSPORTER 4"/>
    <property type="match status" value="1"/>
</dbReference>
<reference evidence="8 9" key="1">
    <citation type="journal article" date="2018" name="Front. Microbiol.">
        <title>Genome-Wide Analysis of Corynespora cassiicola Leaf Fall Disease Putative Effectors.</title>
        <authorList>
            <person name="Lopez D."/>
            <person name="Ribeiro S."/>
            <person name="Label P."/>
            <person name="Fumanal B."/>
            <person name="Venisse J.S."/>
            <person name="Kohler A."/>
            <person name="de Oliveira R.R."/>
            <person name="Labutti K."/>
            <person name="Lipzen A."/>
            <person name="Lail K."/>
            <person name="Bauer D."/>
            <person name="Ohm R.A."/>
            <person name="Barry K.W."/>
            <person name="Spatafora J."/>
            <person name="Grigoriev I.V."/>
            <person name="Martin F.M."/>
            <person name="Pujade-Renaud V."/>
        </authorList>
    </citation>
    <scope>NUCLEOTIDE SEQUENCE [LARGE SCALE GENOMIC DNA]</scope>
    <source>
        <strain evidence="8 9">Philippines</strain>
    </source>
</reference>
<dbReference type="Gene3D" id="1.20.1250.20">
    <property type="entry name" value="MFS general substrate transporter like domains"/>
    <property type="match status" value="1"/>
</dbReference>
<evidence type="ECO:0000256" key="3">
    <source>
        <dbReference type="ARBA" id="ARBA00022692"/>
    </source>
</evidence>
<evidence type="ECO:0000256" key="4">
    <source>
        <dbReference type="ARBA" id="ARBA00022989"/>
    </source>
</evidence>
<gene>
    <name evidence="8" type="ORF">BS50DRAFT_22058</name>
</gene>
<feature type="transmembrane region" description="Helical" evidence="6">
    <location>
        <begin position="120"/>
        <end position="144"/>
    </location>
</feature>
<dbReference type="GO" id="GO:0005886">
    <property type="term" value="C:plasma membrane"/>
    <property type="evidence" value="ECO:0007669"/>
    <property type="project" value="TreeGrafter"/>
</dbReference>
<dbReference type="AlphaFoldDB" id="A0A2T2PBF8"/>
<dbReference type="FunFam" id="1.20.1250.20:FF:000082">
    <property type="entry name" value="MFS multidrug transporter, putative"/>
    <property type="match status" value="1"/>
</dbReference>
<dbReference type="Proteomes" id="UP000240883">
    <property type="component" value="Unassembled WGS sequence"/>
</dbReference>
<accession>A0A2T2PBF8</accession>
<dbReference type="PANTHER" id="PTHR23502">
    <property type="entry name" value="MAJOR FACILITATOR SUPERFAMILY"/>
    <property type="match status" value="1"/>
</dbReference>
<feature type="transmembrane region" description="Helical" evidence="6">
    <location>
        <begin position="185"/>
        <end position="204"/>
    </location>
</feature>
<evidence type="ECO:0000259" key="7">
    <source>
        <dbReference type="PROSITE" id="PS50850"/>
    </source>
</evidence>
<evidence type="ECO:0000256" key="1">
    <source>
        <dbReference type="ARBA" id="ARBA00004141"/>
    </source>
</evidence>
<feature type="transmembrane region" description="Helical" evidence="6">
    <location>
        <begin position="62"/>
        <end position="84"/>
    </location>
</feature>
<dbReference type="Pfam" id="PF07690">
    <property type="entry name" value="MFS_1"/>
    <property type="match status" value="1"/>
</dbReference>
<dbReference type="InterPro" id="IPR036259">
    <property type="entry name" value="MFS_trans_sf"/>
</dbReference>
<dbReference type="CDD" id="cd17323">
    <property type="entry name" value="MFS_Tpo1_MDR_like"/>
    <property type="match status" value="1"/>
</dbReference>